<dbReference type="Pfam" id="PF00196">
    <property type="entry name" value="GerE"/>
    <property type="match status" value="1"/>
</dbReference>
<dbReference type="GO" id="GO:0003677">
    <property type="term" value="F:DNA binding"/>
    <property type="evidence" value="ECO:0007669"/>
    <property type="project" value="UniProtKB-KW"/>
</dbReference>
<dbReference type="InterPro" id="IPR059106">
    <property type="entry name" value="WHD_MalT"/>
</dbReference>
<comment type="caution">
    <text evidence="5">The sequence shown here is derived from an EMBL/GenBank/DDBJ whole genome shotgun (WGS) entry which is preliminary data.</text>
</comment>
<evidence type="ECO:0000256" key="2">
    <source>
        <dbReference type="ARBA" id="ARBA00023125"/>
    </source>
</evidence>
<dbReference type="InterPro" id="IPR027417">
    <property type="entry name" value="P-loop_NTPase"/>
</dbReference>
<dbReference type="Gene3D" id="1.25.40.10">
    <property type="entry name" value="Tetratricopeptide repeat domain"/>
    <property type="match status" value="1"/>
</dbReference>
<dbReference type="InterPro" id="IPR041617">
    <property type="entry name" value="TPR_MalT"/>
</dbReference>
<dbReference type="PROSITE" id="PS00622">
    <property type="entry name" value="HTH_LUXR_1"/>
    <property type="match status" value="1"/>
</dbReference>
<protein>
    <submittedName>
        <fullName evidence="5">Helix-turn-helix transcriptional regulator</fullName>
    </submittedName>
</protein>
<dbReference type="SMART" id="SM00382">
    <property type="entry name" value="AAA"/>
    <property type="match status" value="1"/>
</dbReference>
<dbReference type="Proteomes" id="UP000612362">
    <property type="component" value="Unassembled WGS sequence"/>
</dbReference>
<keyword evidence="3" id="KW-0804">Transcription</keyword>
<evidence type="ECO:0000256" key="3">
    <source>
        <dbReference type="ARBA" id="ARBA00023163"/>
    </source>
</evidence>
<evidence type="ECO:0000313" key="5">
    <source>
        <dbReference type="EMBL" id="GHO46369.1"/>
    </source>
</evidence>
<dbReference type="Pfam" id="PF17874">
    <property type="entry name" value="TPR_MalT"/>
    <property type="match status" value="1"/>
</dbReference>
<name>A0A8J3I6M3_9CHLR</name>
<dbReference type="InterPro" id="IPR016032">
    <property type="entry name" value="Sig_transdc_resp-reg_C-effctor"/>
</dbReference>
<dbReference type="SMART" id="SM00421">
    <property type="entry name" value="HTH_LUXR"/>
    <property type="match status" value="1"/>
</dbReference>
<keyword evidence="1" id="KW-0805">Transcription regulation</keyword>
<dbReference type="Gene3D" id="3.40.50.300">
    <property type="entry name" value="P-loop containing nucleotide triphosphate hydrolases"/>
    <property type="match status" value="1"/>
</dbReference>
<dbReference type="PRINTS" id="PR00038">
    <property type="entry name" value="HTHLUXR"/>
</dbReference>
<organism evidence="5 6">
    <name type="scientific">Ktedonospora formicarum</name>
    <dbReference type="NCBI Taxonomy" id="2778364"/>
    <lineage>
        <taxon>Bacteria</taxon>
        <taxon>Bacillati</taxon>
        <taxon>Chloroflexota</taxon>
        <taxon>Ktedonobacteria</taxon>
        <taxon>Ktedonobacterales</taxon>
        <taxon>Ktedonobacteraceae</taxon>
        <taxon>Ktedonospora</taxon>
    </lineage>
</organism>
<dbReference type="InterPro" id="IPR011990">
    <property type="entry name" value="TPR-like_helical_dom_sf"/>
</dbReference>
<dbReference type="PANTHER" id="PTHR44688:SF16">
    <property type="entry name" value="DNA-BINDING TRANSCRIPTIONAL ACTIVATOR DEVR_DOSR"/>
    <property type="match status" value="1"/>
</dbReference>
<reference evidence="5" key="1">
    <citation type="submission" date="2020-10" db="EMBL/GenBank/DDBJ databases">
        <title>Taxonomic study of unclassified bacteria belonging to the class Ktedonobacteria.</title>
        <authorList>
            <person name="Yabe S."/>
            <person name="Wang C.M."/>
            <person name="Zheng Y."/>
            <person name="Sakai Y."/>
            <person name="Cavaletti L."/>
            <person name="Monciardini P."/>
            <person name="Donadio S."/>
        </authorList>
    </citation>
    <scope>NUCLEOTIDE SEQUENCE</scope>
    <source>
        <strain evidence="5">SOSP1-1</strain>
    </source>
</reference>
<keyword evidence="2" id="KW-0238">DNA-binding</keyword>
<dbReference type="GO" id="GO:0006355">
    <property type="term" value="P:regulation of DNA-templated transcription"/>
    <property type="evidence" value="ECO:0007669"/>
    <property type="project" value="InterPro"/>
</dbReference>
<dbReference type="PROSITE" id="PS50043">
    <property type="entry name" value="HTH_LUXR_2"/>
    <property type="match status" value="1"/>
</dbReference>
<gene>
    <name evidence="5" type="primary">malT_7</name>
    <name evidence="5" type="ORF">KSX_45320</name>
</gene>
<dbReference type="EMBL" id="BNJF01000002">
    <property type="protein sequence ID" value="GHO46369.1"/>
    <property type="molecule type" value="Genomic_DNA"/>
</dbReference>
<dbReference type="AlphaFoldDB" id="A0A8J3I6M3"/>
<dbReference type="CDD" id="cd06170">
    <property type="entry name" value="LuxR_C_like"/>
    <property type="match status" value="1"/>
</dbReference>
<feature type="domain" description="HTH luxR-type" evidence="4">
    <location>
        <begin position="935"/>
        <end position="1000"/>
    </location>
</feature>
<evidence type="ECO:0000313" key="6">
    <source>
        <dbReference type="Proteomes" id="UP000612362"/>
    </source>
</evidence>
<proteinExistence type="predicted"/>
<dbReference type="SUPFAM" id="SSF46894">
    <property type="entry name" value="C-terminal effector domain of the bipartite response regulators"/>
    <property type="match status" value="1"/>
</dbReference>
<accession>A0A8J3I6M3</accession>
<evidence type="ECO:0000259" key="4">
    <source>
        <dbReference type="PROSITE" id="PS50043"/>
    </source>
</evidence>
<dbReference type="InterPro" id="IPR036388">
    <property type="entry name" value="WH-like_DNA-bd_sf"/>
</dbReference>
<dbReference type="InterPro" id="IPR019734">
    <property type="entry name" value="TPR_rpt"/>
</dbReference>
<dbReference type="InterPro" id="IPR000792">
    <property type="entry name" value="Tscrpt_reg_LuxR_C"/>
</dbReference>
<dbReference type="PANTHER" id="PTHR44688">
    <property type="entry name" value="DNA-BINDING TRANSCRIPTIONAL ACTIVATOR DEVR_DOSR"/>
    <property type="match status" value="1"/>
</dbReference>
<dbReference type="InterPro" id="IPR003593">
    <property type="entry name" value="AAA+_ATPase"/>
</dbReference>
<dbReference type="Pfam" id="PF25873">
    <property type="entry name" value="WHD_MalT"/>
    <property type="match status" value="1"/>
</dbReference>
<keyword evidence="6" id="KW-1185">Reference proteome</keyword>
<dbReference type="InterPro" id="IPR049945">
    <property type="entry name" value="AAA_22"/>
</dbReference>
<dbReference type="SUPFAM" id="SSF48452">
    <property type="entry name" value="TPR-like"/>
    <property type="match status" value="1"/>
</dbReference>
<evidence type="ECO:0000256" key="1">
    <source>
        <dbReference type="ARBA" id="ARBA00023015"/>
    </source>
</evidence>
<dbReference type="SMART" id="SM00028">
    <property type="entry name" value="TPR"/>
    <property type="match status" value="3"/>
</dbReference>
<dbReference type="Gene3D" id="1.10.10.10">
    <property type="entry name" value="Winged helix-like DNA-binding domain superfamily/Winged helix DNA-binding domain"/>
    <property type="match status" value="1"/>
</dbReference>
<sequence length="1002" mass="112915">MSRMTPRVEQELLHIQDVHDGALTIMVGSPEWFVWLQEHRVFSFRSQDGNFTARKEQRAAGWYWYAYRRRHGVLRSAYLGKTDELTFLRLAEIAIQLQRTSATAQPIVSAPDQHLLLATKIIPPFLPSSMIARSRLIVSLHASTDRKLILITGPAGSGKTTLLNAWVRELTCSVAWVTLDENDNELARFWSYVLAALQKCSPGFADHLRNQLPILQVETIEGFLVLLINALATLPGKVVLVLDDYHVLTSQPVYDSVTFLLAHAPQQLCLVVSSRTIPSLPLPGLRARGALVELDFNDLRFAPQEAEALLKTLGCGSLHPENLSELLVHTEGWVTGLTLVALALREAQNNETVALGWRSNHTSFEYLASEVLARQPEEVRDFLLRSSVLESLHATLCDTVIEREKSQELLQQLERENLFLIPLDDQHSWYRYHQLFSVFLRDRLEQTYPGQSSMLHRRASNWYEANGMPSEAIAAALRACDYILAVRLIEAQAKEMLMRHEVITLGAWVSALPAAVVDSRPHLCIYIAWSLLHTTHTLSIERYLNAAERELSNGVIEEGEQRALYGEIVAIRARMAIYQDQIEQSVVLAHQALQWLDEENSLTRGEVLLGLGTAKEVLGETKVAEQAYRAAIDLSKACSNLRATMLATRSLAILFSHQGRLHQAHRLYQDGLEYALQIKQEDLPPVGFMYLGLGELCYERNDLEAAERYLREGIRLGQRGGDVKIWLLGYVGLMFVAQAHADRNQVWTLFEEAERLAQQVTFTRGLAWLELIRPRLSALLGDEEPLLTWSQECGLDPAREPDALYEEEYHQLARAFIVREEPEVALPILRCLLERAERTERSGFKIAICLSLACAYEAQGAKKQALEAMAEAIALAEPQAYMRSFLDGGIRILRLLKQLCRTYQSGKQQERSRLLKYLKRLLSISECEQPTLYNSALIVEELSAREVEVLCLLAAGNSNAEIASALVIGVNTVKTHLKNIYGKLEAHNRTQAIAQARAQDLL</sequence>
<dbReference type="RefSeq" id="WP_220195749.1">
    <property type="nucleotide sequence ID" value="NZ_BNJF01000002.1"/>
</dbReference>
<dbReference type="Pfam" id="PF13401">
    <property type="entry name" value="AAA_22"/>
    <property type="match status" value="1"/>
</dbReference>
<dbReference type="GO" id="GO:0016887">
    <property type="term" value="F:ATP hydrolysis activity"/>
    <property type="evidence" value="ECO:0007669"/>
    <property type="project" value="InterPro"/>
</dbReference>
<dbReference type="SUPFAM" id="SSF52540">
    <property type="entry name" value="P-loop containing nucleoside triphosphate hydrolases"/>
    <property type="match status" value="1"/>
</dbReference>